<organism evidence="2 3">
    <name type="scientific">Coemansia spiralis</name>
    <dbReference type="NCBI Taxonomy" id="417178"/>
    <lineage>
        <taxon>Eukaryota</taxon>
        <taxon>Fungi</taxon>
        <taxon>Fungi incertae sedis</taxon>
        <taxon>Zoopagomycota</taxon>
        <taxon>Kickxellomycotina</taxon>
        <taxon>Kickxellomycetes</taxon>
        <taxon>Kickxellales</taxon>
        <taxon>Kickxellaceae</taxon>
        <taxon>Coemansia</taxon>
    </lineage>
</organism>
<dbReference type="OrthoDB" id="5596089at2759"/>
<comment type="caution">
    <text evidence="2">The sequence shown here is derived from an EMBL/GenBank/DDBJ whole genome shotgun (WGS) entry which is preliminary data.</text>
</comment>
<evidence type="ECO:0000313" key="3">
    <source>
        <dbReference type="Proteomes" id="UP001151518"/>
    </source>
</evidence>
<gene>
    <name evidence="2" type="ORF">GGI25_006184</name>
</gene>
<feature type="transmembrane region" description="Helical" evidence="1">
    <location>
        <begin position="9"/>
        <end position="26"/>
    </location>
</feature>
<reference evidence="2" key="1">
    <citation type="submission" date="2022-07" db="EMBL/GenBank/DDBJ databases">
        <title>Phylogenomic reconstructions and comparative analyses of Kickxellomycotina fungi.</title>
        <authorList>
            <person name="Reynolds N.K."/>
            <person name="Stajich J.E."/>
            <person name="Barry K."/>
            <person name="Grigoriev I.V."/>
            <person name="Crous P."/>
            <person name="Smith M.E."/>
        </authorList>
    </citation>
    <scope>NUCLEOTIDE SEQUENCE</scope>
    <source>
        <strain evidence="2">NRRL 3115</strain>
    </source>
</reference>
<dbReference type="Proteomes" id="UP001151518">
    <property type="component" value="Unassembled WGS sequence"/>
</dbReference>
<sequence>MRYALRTRQALLVVVGTAYVFVMAWFNRQPIPTTTLVHESDSSLKLRQTRQTHLASGNRDAHWLEPASYLPDNTSVGRPPGVMDIESGLLHIRLHTEYRTARPGEPLAGLVKVYRKNLKFIGATQNDKESPWELLFVDRLPGPVKQSHLDRTRLRNDDGSYAPRHLSVLYYMPMDETMVFRTRIYNLESLDKAPFFDKAVDTVGSMWKELHKSTNTKDEKTALNTKRIACDFYLCPNDNVSFADKVYSSTRFSHCVGPSGMIMSYIDFALPGTLDVVEFSLRGRILMYSRLNDMVRFRVLVLPATKNGTLINDSSAIVQSKGPAVTEYLRNIGSQSFLTQLHSTRPNEDIDVFLVDGDTVSDTFFFSFSFLQNITFAKKWSREDIKRYRLPVHQQFSGLSRDELRLVNDPPLIDQAGLTSVFYFKATDIIVTVDTEWFHDHESNNVTQLQRVRESRPPYISTLNSPVAVNMTLDDSGALLAMSTVDDELFIFSRAHTSSIKHILDYRRYFRLPNLLPWVATESISSIDTLEEGETDVFNWQLKLTWQPSTLMSVVNWEDGFISPDNPFPTTQRFIARAQQQQPTATCLRFLHFDPAQLAQQPPGSDASSLLRIKTVIETGGKALDAASGSTICVVALSASGRVRLWELDSHKQSPHVLWPFITEHWGLMFMLAAVVCCCVYNERRWG</sequence>
<proteinExistence type="predicted"/>
<name>A0A9W8KVJ0_9FUNG</name>
<keyword evidence="1" id="KW-0472">Membrane</keyword>
<accession>A0A9W8KVJ0</accession>
<evidence type="ECO:0000313" key="2">
    <source>
        <dbReference type="EMBL" id="KAJ2669332.1"/>
    </source>
</evidence>
<keyword evidence="1" id="KW-1133">Transmembrane helix</keyword>
<protein>
    <submittedName>
        <fullName evidence="2">Uncharacterized protein</fullName>
    </submittedName>
</protein>
<evidence type="ECO:0000256" key="1">
    <source>
        <dbReference type="SAM" id="Phobius"/>
    </source>
</evidence>
<keyword evidence="1" id="KW-0812">Transmembrane</keyword>
<dbReference type="EMBL" id="JANBTW010000154">
    <property type="protein sequence ID" value="KAJ2669332.1"/>
    <property type="molecule type" value="Genomic_DNA"/>
</dbReference>
<dbReference type="AlphaFoldDB" id="A0A9W8KVJ0"/>